<sequence>MISFKEINLPVGSRLQMALRHGSVDSIYYTQFIGYLDGQYLIVKTPFENGISVQMQLDEQVTLRILSGVDVFTLICRIKTIFRAPHHYMHLSFPTDIKAIALRAALRAKVNLPVQINGVAGAGIITDISLQALR</sequence>
<keyword evidence="6" id="KW-1185">Reference proteome</keyword>
<keyword evidence="5" id="KW-0969">Cilium</keyword>
<dbReference type="Proteomes" id="UP001160519">
    <property type="component" value="Unassembled WGS sequence"/>
</dbReference>
<evidence type="ECO:0000313" key="6">
    <source>
        <dbReference type="Proteomes" id="UP001160519"/>
    </source>
</evidence>
<dbReference type="Pfam" id="PF12945">
    <property type="entry name" value="PilZNR"/>
    <property type="match status" value="1"/>
</dbReference>
<organism evidence="5 6">
    <name type="scientific">Candidatus Methylobacter titanis</name>
    <dbReference type="NCBI Taxonomy" id="3053457"/>
    <lineage>
        <taxon>Bacteria</taxon>
        <taxon>Pseudomonadati</taxon>
        <taxon>Pseudomonadota</taxon>
        <taxon>Gammaproteobacteria</taxon>
        <taxon>Methylococcales</taxon>
        <taxon>Methylococcaceae</taxon>
        <taxon>Methylobacter</taxon>
    </lineage>
</organism>
<keyword evidence="2" id="KW-0547">Nucleotide-binding</keyword>
<dbReference type="InterPro" id="IPR012349">
    <property type="entry name" value="Split_barrel_FMN-bd"/>
</dbReference>
<evidence type="ECO:0000256" key="2">
    <source>
        <dbReference type="ARBA" id="ARBA00022741"/>
    </source>
</evidence>
<reference evidence="5" key="1">
    <citation type="submission" date="2023-01" db="EMBL/GenBank/DDBJ databases">
        <title>Biogeochemical cycle of methane in antarctic sediments.</title>
        <authorList>
            <person name="Roldan D.M."/>
            <person name="Menes R.J."/>
        </authorList>
    </citation>
    <scope>NUCLEOTIDE SEQUENCE [LARGE SCALE GENOMIC DNA]</scope>
    <source>
        <strain evidence="5">K-2018 MAG008</strain>
    </source>
</reference>
<evidence type="ECO:0000259" key="4">
    <source>
        <dbReference type="Pfam" id="PF12945"/>
    </source>
</evidence>
<keyword evidence="1" id="KW-0973">c-di-GMP</keyword>
<keyword evidence="5" id="KW-0966">Cell projection</keyword>
<dbReference type="AlphaFoldDB" id="A0AA43Q5T5"/>
<feature type="domain" description="Type III secretion system flagellar brake protein YcgR PilZN" evidence="4">
    <location>
        <begin position="11"/>
        <end position="94"/>
    </location>
</feature>
<gene>
    <name evidence="5" type="ORF">PSU93_03765</name>
</gene>
<evidence type="ECO:0000313" key="5">
    <source>
        <dbReference type="EMBL" id="MDI1230251.1"/>
    </source>
</evidence>
<keyword evidence="3" id="KW-0975">Bacterial flagellum</keyword>
<evidence type="ECO:0000256" key="3">
    <source>
        <dbReference type="ARBA" id="ARBA00023143"/>
    </source>
</evidence>
<dbReference type="EMBL" id="JAQSDF010000006">
    <property type="protein sequence ID" value="MDI1230251.1"/>
    <property type="molecule type" value="Genomic_DNA"/>
</dbReference>
<dbReference type="SUPFAM" id="SSF141371">
    <property type="entry name" value="PilZ domain-like"/>
    <property type="match status" value="1"/>
</dbReference>
<proteinExistence type="predicted"/>
<name>A0AA43Q5T5_9GAMM</name>
<evidence type="ECO:0000256" key="1">
    <source>
        <dbReference type="ARBA" id="ARBA00022636"/>
    </source>
</evidence>
<dbReference type="InterPro" id="IPR009926">
    <property type="entry name" value="T3SS_YcgR_PilZN"/>
</dbReference>
<keyword evidence="5" id="KW-0282">Flagellum</keyword>
<dbReference type="GO" id="GO:0000166">
    <property type="term" value="F:nucleotide binding"/>
    <property type="evidence" value="ECO:0007669"/>
    <property type="project" value="UniProtKB-KW"/>
</dbReference>
<accession>A0AA43Q5T5</accession>
<protein>
    <submittedName>
        <fullName evidence="5">Flagellar brake protein</fullName>
    </submittedName>
</protein>
<comment type="caution">
    <text evidence="5">The sequence shown here is derived from an EMBL/GenBank/DDBJ whole genome shotgun (WGS) entry which is preliminary data.</text>
</comment>
<dbReference type="Gene3D" id="2.30.110.10">
    <property type="entry name" value="Electron Transport, Fmn-binding Protein, Chain A"/>
    <property type="match status" value="1"/>
</dbReference>